<name>A0A9W6D3L7_9MICO</name>
<keyword evidence="16" id="KW-1185">Reference proteome</keyword>
<reference evidence="15" key="1">
    <citation type="submission" date="2022-12" db="EMBL/GenBank/DDBJ databases">
        <title>Reference genome sequencing for broad-spectrum identification of bacterial and archaeal isolates by mass spectrometry.</title>
        <authorList>
            <person name="Sekiguchi Y."/>
            <person name="Tourlousse D.M."/>
        </authorList>
    </citation>
    <scope>NUCLEOTIDE SEQUENCE</scope>
    <source>
        <strain evidence="15">14</strain>
    </source>
</reference>
<keyword evidence="9 12" id="KW-0949">S-adenosyl-L-methionine</keyword>
<evidence type="ECO:0000256" key="4">
    <source>
        <dbReference type="ARBA" id="ARBA00013673"/>
    </source>
</evidence>
<dbReference type="Gene3D" id="2.40.240.20">
    <property type="entry name" value="Hypothetical PUA domain-like, domain 1"/>
    <property type="match status" value="1"/>
</dbReference>
<sequence>MASLFLREDLGADARPGAELELTGDEARHAATVNRVRVGEVISIGDGRGTVATGEVVRTGPRELAIDVSHVAHVEAPARGIVLVQALAKGDRDERAVQATTELGVDAVEPWAAARSVSRWDAQKARKGRERWASIAREAAKQSIRAWLPDVRELVTTSDLAGLAATRRTLVLEPTADERLVDVDLGDAGDVAVVVGPEGGIAPDELDRLEASGAVLVRMGGNVLRTSTAGPAAIALLSARLGRW</sequence>
<dbReference type="InterPro" id="IPR029026">
    <property type="entry name" value="tRNA_m1G_MTases_N"/>
</dbReference>
<dbReference type="NCBIfam" id="TIGR00046">
    <property type="entry name" value="RsmE family RNA methyltransferase"/>
    <property type="match status" value="1"/>
</dbReference>
<organism evidence="15 16">
    <name type="scientific">Agromyces rhizosphaerae</name>
    <dbReference type="NCBI Taxonomy" id="88374"/>
    <lineage>
        <taxon>Bacteria</taxon>
        <taxon>Bacillati</taxon>
        <taxon>Actinomycetota</taxon>
        <taxon>Actinomycetes</taxon>
        <taxon>Micrococcales</taxon>
        <taxon>Microbacteriaceae</taxon>
        <taxon>Agromyces</taxon>
    </lineage>
</organism>
<evidence type="ECO:0000256" key="1">
    <source>
        <dbReference type="ARBA" id="ARBA00004496"/>
    </source>
</evidence>
<gene>
    <name evidence="15" type="primary">rsmE</name>
    <name evidence="15" type="ORF">ARHIZOSPH14_32750</name>
</gene>
<dbReference type="CDD" id="cd18084">
    <property type="entry name" value="RsmE-like"/>
    <property type="match status" value="1"/>
</dbReference>
<evidence type="ECO:0000256" key="6">
    <source>
        <dbReference type="ARBA" id="ARBA00022552"/>
    </source>
</evidence>
<evidence type="ECO:0000256" key="8">
    <source>
        <dbReference type="ARBA" id="ARBA00022679"/>
    </source>
</evidence>
<evidence type="ECO:0000256" key="9">
    <source>
        <dbReference type="ARBA" id="ARBA00022691"/>
    </source>
</evidence>
<evidence type="ECO:0000256" key="12">
    <source>
        <dbReference type="PIRNR" id="PIRNR015601"/>
    </source>
</evidence>
<feature type="domain" description="Ribosomal RNA small subunit methyltransferase E PUA-like" evidence="14">
    <location>
        <begin position="22"/>
        <end position="67"/>
    </location>
</feature>
<evidence type="ECO:0000313" key="15">
    <source>
        <dbReference type="EMBL" id="GLI29033.1"/>
    </source>
</evidence>
<comment type="caution">
    <text evidence="15">The sequence shown here is derived from an EMBL/GenBank/DDBJ whole genome shotgun (WGS) entry which is preliminary data.</text>
</comment>
<evidence type="ECO:0000259" key="14">
    <source>
        <dbReference type="Pfam" id="PF20260"/>
    </source>
</evidence>
<dbReference type="Pfam" id="PF04452">
    <property type="entry name" value="Methyltrans_RNA"/>
    <property type="match status" value="1"/>
</dbReference>
<dbReference type="AlphaFoldDB" id="A0A9W6D3L7"/>
<keyword evidence="6 12" id="KW-0698">rRNA processing</keyword>
<dbReference type="PANTHER" id="PTHR30027:SF3">
    <property type="entry name" value="16S RRNA (URACIL(1498)-N(3))-METHYLTRANSFERASE"/>
    <property type="match status" value="1"/>
</dbReference>
<accession>A0A9W6D3L7</accession>
<keyword evidence="5 12" id="KW-0963">Cytoplasm</keyword>
<evidence type="ECO:0000259" key="13">
    <source>
        <dbReference type="Pfam" id="PF04452"/>
    </source>
</evidence>
<keyword evidence="8 12" id="KW-0808">Transferase</keyword>
<dbReference type="InterPro" id="IPR046887">
    <property type="entry name" value="RsmE_PUA-like"/>
</dbReference>
<dbReference type="PANTHER" id="PTHR30027">
    <property type="entry name" value="RIBOSOMAL RNA SMALL SUBUNIT METHYLTRANSFERASE E"/>
    <property type="match status" value="1"/>
</dbReference>
<evidence type="ECO:0000313" key="16">
    <source>
        <dbReference type="Proteomes" id="UP001144396"/>
    </source>
</evidence>
<dbReference type="SUPFAM" id="SSF75217">
    <property type="entry name" value="alpha/beta knot"/>
    <property type="match status" value="1"/>
</dbReference>
<dbReference type="Gene3D" id="3.40.1280.10">
    <property type="match status" value="1"/>
</dbReference>
<evidence type="ECO:0000256" key="3">
    <source>
        <dbReference type="ARBA" id="ARBA00012328"/>
    </source>
</evidence>
<dbReference type="EC" id="2.1.1.193" evidence="3 12"/>
<feature type="domain" description="Ribosomal RNA small subunit methyltransferase E methyltransferase" evidence="13">
    <location>
        <begin position="80"/>
        <end position="237"/>
    </location>
</feature>
<dbReference type="NCBIfam" id="NF008693">
    <property type="entry name" value="PRK11713.2-3"/>
    <property type="match status" value="1"/>
</dbReference>
<dbReference type="InterPro" id="IPR046886">
    <property type="entry name" value="RsmE_MTase_dom"/>
</dbReference>
<dbReference type="InterPro" id="IPR006700">
    <property type="entry name" value="RsmE"/>
</dbReference>
<dbReference type="Proteomes" id="UP001144396">
    <property type="component" value="Unassembled WGS sequence"/>
</dbReference>
<dbReference type="Pfam" id="PF20260">
    <property type="entry name" value="PUA_4"/>
    <property type="match status" value="1"/>
</dbReference>
<dbReference type="PIRSF" id="PIRSF015601">
    <property type="entry name" value="MTase_slr0722"/>
    <property type="match status" value="1"/>
</dbReference>
<evidence type="ECO:0000256" key="10">
    <source>
        <dbReference type="ARBA" id="ARBA00025699"/>
    </source>
</evidence>
<comment type="subcellular location">
    <subcellularLocation>
        <location evidence="1 12">Cytoplasm</location>
    </subcellularLocation>
</comment>
<proteinExistence type="inferred from homology"/>
<dbReference type="SUPFAM" id="SSF88697">
    <property type="entry name" value="PUA domain-like"/>
    <property type="match status" value="1"/>
</dbReference>
<dbReference type="GO" id="GO:0005737">
    <property type="term" value="C:cytoplasm"/>
    <property type="evidence" value="ECO:0007669"/>
    <property type="project" value="UniProtKB-SubCell"/>
</dbReference>
<dbReference type="InterPro" id="IPR015947">
    <property type="entry name" value="PUA-like_sf"/>
</dbReference>
<evidence type="ECO:0000256" key="5">
    <source>
        <dbReference type="ARBA" id="ARBA00022490"/>
    </source>
</evidence>
<dbReference type="EMBL" id="BSDP01000001">
    <property type="protein sequence ID" value="GLI29033.1"/>
    <property type="molecule type" value="Genomic_DNA"/>
</dbReference>
<comment type="similarity">
    <text evidence="2 12">Belongs to the RNA methyltransferase RsmE family.</text>
</comment>
<dbReference type="InterPro" id="IPR029028">
    <property type="entry name" value="Alpha/beta_knot_MTases"/>
</dbReference>
<protein>
    <recommendedName>
        <fullName evidence="4 12">Ribosomal RNA small subunit methyltransferase E</fullName>
        <ecNumber evidence="3 12">2.1.1.193</ecNumber>
    </recommendedName>
</protein>
<evidence type="ECO:0000256" key="2">
    <source>
        <dbReference type="ARBA" id="ARBA00005528"/>
    </source>
</evidence>
<dbReference type="GO" id="GO:0070042">
    <property type="term" value="F:rRNA (uridine-N3-)-methyltransferase activity"/>
    <property type="evidence" value="ECO:0007669"/>
    <property type="project" value="TreeGrafter"/>
</dbReference>
<comment type="catalytic activity">
    <reaction evidence="11 12">
        <text>uridine(1498) in 16S rRNA + S-adenosyl-L-methionine = N(3)-methyluridine(1498) in 16S rRNA + S-adenosyl-L-homocysteine + H(+)</text>
        <dbReference type="Rhea" id="RHEA:42920"/>
        <dbReference type="Rhea" id="RHEA-COMP:10283"/>
        <dbReference type="Rhea" id="RHEA-COMP:10284"/>
        <dbReference type="ChEBI" id="CHEBI:15378"/>
        <dbReference type="ChEBI" id="CHEBI:57856"/>
        <dbReference type="ChEBI" id="CHEBI:59789"/>
        <dbReference type="ChEBI" id="CHEBI:65315"/>
        <dbReference type="ChEBI" id="CHEBI:74502"/>
        <dbReference type="EC" id="2.1.1.193"/>
    </reaction>
</comment>
<evidence type="ECO:0000256" key="7">
    <source>
        <dbReference type="ARBA" id="ARBA00022603"/>
    </source>
</evidence>
<dbReference type="RefSeq" id="WP_281886883.1">
    <property type="nucleotide sequence ID" value="NZ_BSDP01000001.1"/>
</dbReference>
<comment type="function">
    <text evidence="10 12">Specifically methylates the N3 position of the uracil ring of uridine 1498 (m3U1498) in 16S rRNA. Acts on the fully assembled 30S ribosomal subunit.</text>
</comment>
<keyword evidence="7 12" id="KW-0489">Methyltransferase</keyword>
<evidence type="ECO:0000256" key="11">
    <source>
        <dbReference type="ARBA" id="ARBA00047944"/>
    </source>
</evidence>
<dbReference type="GO" id="GO:0070475">
    <property type="term" value="P:rRNA base methylation"/>
    <property type="evidence" value="ECO:0007669"/>
    <property type="project" value="TreeGrafter"/>
</dbReference>